<proteinExistence type="inferred from homology"/>
<evidence type="ECO:0000256" key="17">
    <source>
        <dbReference type="PROSITE-ProRule" id="PRU10141"/>
    </source>
</evidence>
<feature type="domain" description="LIM zinc-binding" evidence="20">
    <location>
        <begin position="49"/>
        <end position="110"/>
    </location>
</feature>
<dbReference type="InterPro" id="IPR000719">
    <property type="entry name" value="Prot_kinase_dom"/>
</dbReference>
<keyword evidence="5" id="KW-0723">Serine/threonine-protein kinase</keyword>
<dbReference type="PROSITE" id="PS50023">
    <property type="entry name" value="LIM_DOMAIN_2"/>
    <property type="match status" value="2"/>
</dbReference>
<accession>A0A034V416</accession>
<dbReference type="InterPro" id="IPR036034">
    <property type="entry name" value="PDZ_sf"/>
</dbReference>
<dbReference type="Pfam" id="PF07714">
    <property type="entry name" value="PK_Tyr_Ser-Thr"/>
    <property type="match status" value="2"/>
</dbReference>
<keyword evidence="9" id="KW-0677">Repeat</keyword>
<dbReference type="SUPFAM" id="SSF50156">
    <property type="entry name" value="PDZ domain-like"/>
    <property type="match status" value="1"/>
</dbReference>
<keyword evidence="10 17" id="KW-0547">Nucleotide-binding</keyword>
<keyword evidence="14 16" id="KW-0440">LIM domain</keyword>
<feature type="region of interest" description="Disordered" evidence="18">
    <location>
        <begin position="875"/>
        <end position="917"/>
    </location>
</feature>
<evidence type="ECO:0000256" key="15">
    <source>
        <dbReference type="ARBA" id="ARBA00040667"/>
    </source>
</evidence>
<dbReference type="InterPro" id="IPR001478">
    <property type="entry name" value="PDZ"/>
</dbReference>
<comment type="subcellular location">
    <subcellularLocation>
        <location evidence="1">Cytoplasm</location>
    </subcellularLocation>
</comment>
<dbReference type="InterPro" id="IPR050940">
    <property type="entry name" value="Actin_reg-Ser/Thr_kinase"/>
</dbReference>
<dbReference type="GO" id="GO:0004674">
    <property type="term" value="F:protein serine/threonine kinase activity"/>
    <property type="evidence" value="ECO:0007669"/>
    <property type="project" value="UniProtKB-KW"/>
</dbReference>
<dbReference type="FunFam" id="2.10.110.10:FF:000038">
    <property type="entry name" value="LIM domain kinase 2"/>
    <property type="match status" value="1"/>
</dbReference>
<evidence type="ECO:0000256" key="16">
    <source>
        <dbReference type="PROSITE-ProRule" id="PRU00125"/>
    </source>
</evidence>
<protein>
    <recommendedName>
        <fullName evidence="15">LIM domain kinase 1</fullName>
        <ecNumber evidence="3">2.7.11.1</ecNumber>
    </recommendedName>
</protein>
<feature type="compositionally biased region" description="Basic residues" evidence="18">
    <location>
        <begin position="1550"/>
        <end position="1560"/>
    </location>
</feature>
<dbReference type="InterPro" id="IPR017441">
    <property type="entry name" value="Protein_kinase_ATP_BS"/>
</dbReference>
<keyword evidence="8 16" id="KW-0479">Metal-binding</keyword>
<evidence type="ECO:0000259" key="21">
    <source>
        <dbReference type="PROSITE" id="PS50106"/>
    </source>
</evidence>
<dbReference type="PROSITE" id="PS00107">
    <property type="entry name" value="PROTEIN_KINASE_ATP"/>
    <property type="match status" value="1"/>
</dbReference>
<dbReference type="GO" id="GO:0005524">
    <property type="term" value="F:ATP binding"/>
    <property type="evidence" value="ECO:0007669"/>
    <property type="project" value="UniProtKB-UniRule"/>
</dbReference>
<feature type="domain" description="LIM zinc-binding" evidence="20">
    <location>
        <begin position="111"/>
        <end position="171"/>
    </location>
</feature>
<feature type="compositionally biased region" description="Low complexity" evidence="18">
    <location>
        <begin position="21"/>
        <end position="39"/>
    </location>
</feature>
<dbReference type="GO" id="GO:0030036">
    <property type="term" value="P:actin cytoskeleton organization"/>
    <property type="evidence" value="ECO:0007669"/>
    <property type="project" value="TreeGrafter"/>
</dbReference>
<sequence>MAKNLNFDTENIPRATGSPPTTSNSTQQLNVQQQQKTPTTGTRITNYSTSCAGCLNVLNLSREEFVIALGQEWHSDCFRCSVCDAHLHNWYFEKDGLLFCRDDYYQRFGESCQQCSAIITGPVMVAGDHKFHPECFCCSACAVFIGEGEAYALVERSKLYCGNCYKQQETHAVATDLDALSASVTIDGDSSNNKHTHAISGSAKPIHSIRLVEIPKDATPGLRLSVDNVSVQRHYLDGGSSGGSGGAFRATSPTHAKRLDGPLEVCPAVRISEYICRIYGRLGKYVFSFITSVIDQCCGSDYRIDVNLANLHIGDRILEVNGTPVNDTSIEHIDKLIRSTEKILQLTVEHDPVQVCRSCSQADILQRPTSYSDLPPLATSASSIEVYGRRSVTDSLTGSTSTSTIAPHSNSSDCGSGGSSPTRLTKLDKERIYKRKDEGYISGTKTRQLRKCKNLHMIASEQPTLPHAGSTHSIGPTMSGAVTASAKVDTTATDSTQLGMRLREKERCSSMSKLLDEQHAPTEQIYDLSRTKSFRVEPKPQRIFRASDLVLGELLGKGFFGQVYKVTHRLTKEVMVLKELYRVDEEAQRNFLKEVAVLRSLHHKNVLRFIGVLYKDKKLHLVTEYIAGGSLKELIHDSGLPLTWPQRVSFAKDIACGMSYLHRMNIIHRDLNSLNCLVREDKSVIVADFGLARIITAPFFSAGSSSGAAGGVTLGSSSSNERWSGGACLSPNGTLGRSKSRQRRQRYTVVGNPYWMAPEMMKGLKYDEKVDVFSFGIMLCEIIGRVQADPDFLPRTSDFGLNQKVFREKFCQQCPEAFFKIAFLCCDLNPDKRPSFEILEIWLESLLASIAMSQSLPADLLYDIENYKGTISISSTPDGMLTPKSNRSRDDLDDLGAQRKPTPPKQEKPALSVTQPSINAESFKDDSEFHDVTKMEGKENAVILRRDMPKSPHLGKDFSPTGERIRDSMRARRRQRLMQAAQQRGVTPENKCTERVLEAVKQSLQNGGRGGAPLSSCNGSGAKKSRPYGEKGFLLDINRDGDLRLNNVKDLNYCSDFDSSCDTSLNYHEVNAVDDMKSAECEMPAAHLINRPAVLQEEEHAEDEVQSDEAKTLALAQTALGAEMQLSATVCTSAESPTASAATEEVDAATLSTMQQIQKKIAAKSYKNALDDIRTKLNLCRNKFETIDAANRRNYSNSQNSMKTFFRSRNSRSIVTSPTEPANASESVYKTPPEALKMFQRLEAANAAALPAGTPSSELARLPGHSVASSSSSSTYRINQTPIFGRKQPPKQVELYTPHSESLENLHTGLPPMTALTPVAPRKDKNSPGGSGKRAKSPKRPVSTFRSYLNEAAAEETEESTVARLPASTTAVTTVETTPKKNRRLNSGKESTNEQPWQAEKPEKVAVTSKSRIFGLRSSAKPSAMTTREATQTPQRRTLSPTKASDARRLANRQDVQNTAPPTQQQRLRQSLATNSSHHSNFTTTTPASLKNTTRLTILSPEKVHRLNAKLTDQKVKVKSSDTKATVVSNTVAATPTANSSAEQALQLERRKRKQLSTRY</sequence>
<evidence type="ECO:0000256" key="18">
    <source>
        <dbReference type="SAM" id="MobiDB-lite"/>
    </source>
</evidence>
<evidence type="ECO:0000256" key="1">
    <source>
        <dbReference type="ARBA" id="ARBA00004496"/>
    </source>
</evidence>
<evidence type="ECO:0000256" key="10">
    <source>
        <dbReference type="ARBA" id="ARBA00022741"/>
    </source>
</evidence>
<feature type="region of interest" description="Disordered" evidence="18">
    <location>
        <begin position="1254"/>
        <end position="1495"/>
    </location>
</feature>
<keyword evidence="4" id="KW-0963">Cytoplasm</keyword>
<dbReference type="FunFam" id="1.10.510.10:FF:000197">
    <property type="entry name" value="LIM domain kinase 2 isoform X1"/>
    <property type="match status" value="1"/>
</dbReference>
<dbReference type="EC" id="2.7.11.1" evidence="3"/>
<dbReference type="Gene3D" id="3.30.200.20">
    <property type="entry name" value="Phosphorylase Kinase, domain 1"/>
    <property type="match status" value="1"/>
</dbReference>
<dbReference type="InterPro" id="IPR011009">
    <property type="entry name" value="Kinase-like_dom_sf"/>
</dbReference>
<evidence type="ECO:0000256" key="11">
    <source>
        <dbReference type="ARBA" id="ARBA00022777"/>
    </source>
</evidence>
<dbReference type="CDD" id="cd09365">
    <property type="entry name" value="LIM2_LIMK"/>
    <property type="match status" value="1"/>
</dbReference>
<dbReference type="GO" id="GO:0005737">
    <property type="term" value="C:cytoplasm"/>
    <property type="evidence" value="ECO:0007669"/>
    <property type="project" value="UniProtKB-SubCell"/>
</dbReference>
<dbReference type="PROSITE" id="PS50106">
    <property type="entry name" value="PDZ"/>
    <property type="match status" value="1"/>
</dbReference>
<evidence type="ECO:0000256" key="14">
    <source>
        <dbReference type="ARBA" id="ARBA00023038"/>
    </source>
</evidence>
<evidence type="ECO:0000256" key="8">
    <source>
        <dbReference type="ARBA" id="ARBA00022723"/>
    </source>
</evidence>
<feature type="compositionally biased region" description="Low complexity" evidence="18">
    <location>
        <begin position="394"/>
        <end position="414"/>
    </location>
</feature>
<dbReference type="Gene3D" id="1.10.510.10">
    <property type="entry name" value="Transferase(Phosphotransferase) domain 1"/>
    <property type="match status" value="1"/>
</dbReference>
<keyword evidence="13 17" id="KW-0067">ATP-binding</keyword>
<feature type="compositionally biased region" description="Low complexity" evidence="18">
    <location>
        <begin position="1474"/>
        <end position="1486"/>
    </location>
</feature>
<dbReference type="EMBL" id="GAKP01021723">
    <property type="protein sequence ID" value="JAC37229.1"/>
    <property type="molecule type" value="Transcribed_RNA"/>
</dbReference>
<dbReference type="Pfam" id="PF00595">
    <property type="entry name" value="PDZ"/>
    <property type="match status" value="1"/>
</dbReference>
<evidence type="ECO:0000256" key="7">
    <source>
        <dbReference type="ARBA" id="ARBA00022679"/>
    </source>
</evidence>
<evidence type="ECO:0000313" key="22">
    <source>
        <dbReference type="EMBL" id="JAC37229.1"/>
    </source>
</evidence>
<evidence type="ECO:0000259" key="19">
    <source>
        <dbReference type="PROSITE" id="PS50011"/>
    </source>
</evidence>
<feature type="compositionally biased region" description="Polar residues" evidence="18">
    <location>
        <begin position="1420"/>
        <end position="1443"/>
    </location>
</feature>
<dbReference type="GO" id="GO:0005634">
    <property type="term" value="C:nucleus"/>
    <property type="evidence" value="ECO:0007669"/>
    <property type="project" value="TreeGrafter"/>
</dbReference>
<dbReference type="FunFam" id="3.30.200.20:FF:000038">
    <property type="entry name" value="LIM domain kinase 2"/>
    <property type="match status" value="1"/>
</dbReference>
<dbReference type="SUPFAM" id="SSF57716">
    <property type="entry name" value="Glucocorticoid receptor-like (DNA-binding domain)"/>
    <property type="match status" value="2"/>
</dbReference>
<name>A0A034V416_BACDO</name>
<comment type="similarity">
    <text evidence="2">Belongs to the protein kinase superfamily. TKL Ser/Thr protein kinase family.</text>
</comment>
<feature type="domain" description="PDZ" evidence="21">
    <location>
        <begin position="280"/>
        <end position="352"/>
    </location>
</feature>
<organism evidence="22">
    <name type="scientific">Bactrocera dorsalis</name>
    <name type="common">Oriental fruit fly</name>
    <name type="synonym">Dacus dorsalis</name>
    <dbReference type="NCBI Taxonomy" id="27457"/>
    <lineage>
        <taxon>Eukaryota</taxon>
        <taxon>Metazoa</taxon>
        <taxon>Ecdysozoa</taxon>
        <taxon>Arthropoda</taxon>
        <taxon>Hexapoda</taxon>
        <taxon>Insecta</taxon>
        <taxon>Pterygota</taxon>
        <taxon>Neoptera</taxon>
        <taxon>Endopterygota</taxon>
        <taxon>Diptera</taxon>
        <taxon>Brachycera</taxon>
        <taxon>Muscomorpha</taxon>
        <taxon>Tephritoidea</taxon>
        <taxon>Tephritidae</taxon>
        <taxon>Bactrocera</taxon>
        <taxon>Bactrocera</taxon>
    </lineage>
</organism>
<dbReference type="FunFam" id="2.10.110.10:FF:000082">
    <property type="entry name" value="LIM domain kinase 1"/>
    <property type="match status" value="1"/>
</dbReference>
<dbReference type="PROSITE" id="PS00478">
    <property type="entry name" value="LIM_DOMAIN_1"/>
    <property type="match status" value="1"/>
</dbReference>
<keyword evidence="11 22" id="KW-0418">Kinase</keyword>
<dbReference type="InterPro" id="IPR001245">
    <property type="entry name" value="Ser-Thr/Tyr_kinase_cat_dom"/>
</dbReference>
<gene>
    <name evidence="22" type="primary">LIMK1</name>
</gene>
<evidence type="ECO:0000256" key="9">
    <source>
        <dbReference type="ARBA" id="ARBA00022737"/>
    </source>
</evidence>
<feature type="region of interest" description="Disordered" evidence="18">
    <location>
        <begin position="1"/>
        <end position="41"/>
    </location>
</feature>
<evidence type="ECO:0000256" key="12">
    <source>
        <dbReference type="ARBA" id="ARBA00022833"/>
    </source>
</evidence>
<dbReference type="PROSITE" id="PS50011">
    <property type="entry name" value="PROTEIN_KINASE_DOM"/>
    <property type="match status" value="1"/>
</dbReference>
<keyword evidence="12 16" id="KW-0862">Zinc</keyword>
<dbReference type="PANTHER" id="PTHR46485">
    <property type="entry name" value="LIM DOMAIN KINASE 1"/>
    <property type="match status" value="1"/>
</dbReference>
<feature type="binding site" evidence="17">
    <location>
        <position position="578"/>
    </location>
    <ligand>
        <name>ATP</name>
        <dbReference type="ChEBI" id="CHEBI:30616"/>
    </ligand>
</feature>
<evidence type="ECO:0000259" key="20">
    <source>
        <dbReference type="PROSITE" id="PS50023"/>
    </source>
</evidence>
<dbReference type="Gene3D" id="2.30.42.10">
    <property type="match status" value="1"/>
</dbReference>
<dbReference type="PANTHER" id="PTHR46485:SF4">
    <property type="entry name" value="LIM DOMAIN KINASE 1"/>
    <property type="match status" value="1"/>
</dbReference>
<dbReference type="GO" id="GO:0046872">
    <property type="term" value="F:metal ion binding"/>
    <property type="evidence" value="ECO:0007669"/>
    <property type="project" value="UniProtKB-KW"/>
</dbReference>
<feature type="compositionally biased region" description="Polar residues" evidence="18">
    <location>
        <begin position="1454"/>
        <end position="1473"/>
    </location>
</feature>
<feature type="region of interest" description="Disordered" evidence="18">
    <location>
        <begin position="394"/>
        <end position="424"/>
    </location>
</feature>
<keyword evidence="6" id="KW-0597">Phosphoprotein</keyword>
<evidence type="ECO:0000256" key="3">
    <source>
        <dbReference type="ARBA" id="ARBA00012513"/>
    </source>
</evidence>
<dbReference type="Pfam" id="PF00412">
    <property type="entry name" value="LIM"/>
    <property type="match status" value="2"/>
</dbReference>
<evidence type="ECO:0000256" key="2">
    <source>
        <dbReference type="ARBA" id="ARBA00005843"/>
    </source>
</evidence>
<evidence type="ECO:0000256" key="6">
    <source>
        <dbReference type="ARBA" id="ARBA00022553"/>
    </source>
</evidence>
<dbReference type="SUPFAM" id="SSF56112">
    <property type="entry name" value="Protein kinase-like (PK-like)"/>
    <property type="match status" value="1"/>
</dbReference>
<evidence type="ECO:0000256" key="4">
    <source>
        <dbReference type="ARBA" id="ARBA00022490"/>
    </source>
</evidence>
<dbReference type="InterPro" id="IPR001781">
    <property type="entry name" value="Znf_LIM"/>
</dbReference>
<feature type="region of interest" description="Disordered" evidence="18">
    <location>
        <begin position="1536"/>
        <end position="1560"/>
    </location>
</feature>
<dbReference type="OrthoDB" id="20134at2759"/>
<evidence type="ECO:0000256" key="13">
    <source>
        <dbReference type="ARBA" id="ARBA00022840"/>
    </source>
</evidence>
<reference evidence="22" key="1">
    <citation type="journal article" date="2014" name="BMC Genomics">
        <title>Characterizing the developmental transcriptome of the oriental fruit fly, Bactrocera dorsalis (Diptera: Tephritidae) through comparative genomic analysis with Drosophila melanogaster utilizing modENCODE datasets.</title>
        <authorList>
            <person name="Geib S.M."/>
            <person name="Calla B."/>
            <person name="Hall B."/>
            <person name="Hou S."/>
            <person name="Manoukis N.C."/>
        </authorList>
    </citation>
    <scope>NUCLEOTIDE SEQUENCE</scope>
    <source>
        <strain evidence="22">Punador</strain>
    </source>
</reference>
<dbReference type="Gene3D" id="2.10.110.10">
    <property type="entry name" value="Cysteine Rich Protein"/>
    <property type="match status" value="2"/>
</dbReference>
<keyword evidence="7" id="KW-0808">Transferase</keyword>
<dbReference type="SMART" id="SM00132">
    <property type="entry name" value="LIM"/>
    <property type="match status" value="2"/>
</dbReference>
<feature type="domain" description="Protein kinase" evidence="19">
    <location>
        <begin position="549"/>
        <end position="843"/>
    </location>
</feature>
<evidence type="ECO:0000256" key="5">
    <source>
        <dbReference type="ARBA" id="ARBA00022527"/>
    </source>
</evidence>